<evidence type="ECO:0000313" key="2">
    <source>
        <dbReference type="Proteomes" id="UP000032515"/>
    </source>
</evidence>
<proteinExistence type="predicted"/>
<evidence type="ECO:0000313" key="1">
    <source>
        <dbReference type="EMBL" id="KIZ37132.1"/>
    </source>
</evidence>
<dbReference type="Gene3D" id="1.10.150.240">
    <property type="entry name" value="Putative phosphatase, domain 2"/>
    <property type="match status" value="1"/>
</dbReference>
<dbReference type="InterPro" id="IPR023198">
    <property type="entry name" value="PGP-like_dom2"/>
</dbReference>
<dbReference type="NCBIfam" id="TIGR01549">
    <property type="entry name" value="HAD-SF-IA-v1"/>
    <property type="match status" value="1"/>
</dbReference>
<dbReference type="PANTHER" id="PTHR43611">
    <property type="entry name" value="ALPHA-D-GLUCOSE 1-PHOSPHATE PHOSPHATASE"/>
    <property type="match status" value="1"/>
</dbReference>
<dbReference type="Pfam" id="PF00702">
    <property type="entry name" value="Hydrolase"/>
    <property type="match status" value="1"/>
</dbReference>
<dbReference type="Gene3D" id="3.40.50.1000">
    <property type="entry name" value="HAD superfamily/HAD-like"/>
    <property type="match status" value="1"/>
</dbReference>
<dbReference type="OrthoDB" id="9807742at2"/>
<protein>
    <submittedName>
        <fullName evidence="1">Haloacid dehalogenase</fullName>
    </submittedName>
</protein>
<dbReference type="AlphaFoldDB" id="A0A0D7EC25"/>
<dbReference type="SFLD" id="SFLDG01129">
    <property type="entry name" value="C1.5:_HAD__Beta-PGM__Phosphata"/>
    <property type="match status" value="1"/>
</dbReference>
<sequence>MMTMDLKIGAADALLFDLGRVVIDIDFERTLARWAHHAGCRPEDLAIRFSRDDVYQRHERGELDDAEFFARLREALGLTLSDAQLLDGWNATFIGAMPGIVPLLMRAAKHVPLYALSNTNPAHVAHFSQHFADLLGHFRDVFLSSNIGLRKPDAAAFAHVVAAIGIEAERIVFFDDLIENIEGARACGLIAVQVRSSDDVARALDALGL</sequence>
<dbReference type="SFLD" id="SFLDS00003">
    <property type="entry name" value="Haloacid_Dehalogenase"/>
    <property type="match status" value="1"/>
</dbReference>
<dbReference type="InterPro" id="IPR006439">
    <property type="entry name" value="HAD-SF_hydro_IA"/>
</dbReference>
<reference evidence="1 2" key="1">
    <citation type="submission" date="2014-11" db="EMBL/GenBank/DDBJ databases">
        <title>Genomics and ecophysiology of heterotrophic nitrogen fixing bacteria isolated from estuarine surface water.</title>
        <authorList>
            <person name="Bentzon-Tilia M."/>
            <person name="Severin I."/>
            <person name="Hansen L.H."/>
            <person name="Riemann L."/>
        </authorList>
    </citation>
    <scope>NUCLEOTIDE SEQUENCE [LARGE SCALE GENOMIC DNA]</scope>
    <source>
        <strain evidence="1 2">BAL398</strain>
    </source>
</reference>
<dbReference type="EMBL" id="JXXE01000544">
    <property type="protein sequence ID" value="KIZ37132.1"/>
    <property type="molecule type" value="Genomic_DNA"/>
</dbReference>
<dbReference type="PATRIC" id="fig|1076.23.peg.5718"/>
<accession>A0A0D7EC25</accession>
<dbReference type="PANTHER" id="PTHR43611:SF3">
    <property type="entry name" value="FLAVIN MONONUCLEOTIDE HYDROLASE 1, CHLOROPLATIC"/>
    <property type="match status" value="1"/>
</dbReference>
<comment type="caution">
    <text evidence="1">The sequence shown here is derived from an EMBL/GenBank/DDBJ whole genome shotgun (WGS) entry which is preliminary data.</text>
</comment>
<organism evidence="1 2">
    <name type="scientific">Rhodopseudomonas palustris</name>
    <dbReference type="NCBI Taxonomy" id="1076"/>
    <lineage>
        <taxon>Bacteria</taxon>
        <taxon>Pseudomonadati</taxon>
        <taxon>Pseudomonadota</taxon>
        <taxon>Alphaproteobacteria</taxon>
        <taxon>Hyphomicrobiales</taxon>
        <taxon>Nitrobacteraceae</taxon>
        <taxon>Rhodopseudomonas</taxon>
    </lineage>
</organism>
<dbReference type="RefSeq" id="WP_044416438.1">
    <property type="nucleotide sequence ID" value="NZ_JXXE01000544.1"/>
</dbReference>
<dbReference type="CDD" id="cd02603">
    <property type="entry name" value="HAD_sEH-N_like"/>
    <property type="match status" value="1"/>
</dbReference>
<gene>
    <name evidence="1" type="ORF">OO17_23905</name>
</gene>
<dbReference type="NCBIfam" id="TIGR01509">
    <property type="entry name" value="HAD-SF-IA-v3"/>
    <property type="match status" value="1"/>
</dbReference>
<dbReference type="Proteomes" id="UP000032515">
    <property type="component" value="Unassembled WGS sequence"/>
</dbReference>
<dbReference type="SUPFAM" id="SSF56784">
    <property type="entry name" value="HAD-like"/>
    <property type="match status" value="1"/>
</dbReference>
<dbReference type="InterPro" id="IPR023214">
    <property type="entry name" value="HAD_sf"/>
</dbReference>
<name>A0A0D7EC25_RHOPL</name>
<dbReference type="InterPro" id="IPR036412">
    <property type="entry name" value="HAD-like_sf"/>
</dbReference>